<reference evidence="3 4" key="1">
    <citation type="submission" date="2018-01" db="EMBL/GenBank/DDBJ databases">
        <title>Denitrification phenotypes of diverse strains of Pseudomonas stutzeri.</title>
        <authorList>
            <person name="Milligan D.A."/>
            <person name="Bergaust L."/>
            <person name="Bakken L.R."/>
            <person name="Frostegard A."/>
        </authorList>
    </citation>
    <scope>NUCLEOTIDE SEQUENCE [LARGE SCALE GENOMIC DNA]</scope>
    <source>
        <strain evidence="3 4">28a3</strain>
    </source>
</reference>
<accession>A0A2N8SUE2</accession>
<comment type="caution">
    <text evidence="3">The sequence shown here is derived from an EMBL/GenBank/DDBJ whole genome shotgun (WGS) entry which is preliminary data.</text>
</comment>
<dbReference type="EC" id="3.1.4.58" evidence="2"/>
<dbReference type="NCBIfam" id="TIGR02258">
    <property type="entry name" value="2_5_ligase"/>
    <property type="match status" value="1"/>
</dbReference>
<dbReference type="GO" id="GO:0004113">
    <property type="term" value="F:2',3'-cyclic-nucleotide 3'-phosphodiesterase activity"/>
    <property type="evidence" value="ECO:0007669"/>
    <property type="project" value="InterPro"/>
</dbReference>
<evidence type="ECO:0000313" key="4">
    <source>
        <dbReference type="Proteomes" id="UP000235897"/>
    </source>
</evidence>
<gene>
    <name evidence="3" type="ORF">CXL00_09820</name>
</gene>
<dbReference type="OrthoDB" id="7061261at2"/>
<proteinExistence type="inferred from homology"/>
<feature type="active site" description="Proton acceptor" evidence="2">
    <location>
        <position position="125"/>
    </location>
</feature>
<comment type="catalytic activity">
    <reaction evidence="2">
        <text>a 3'-end 2',3'-cyclophospho-ribonucleotide-RNA + H2O = a 3'-end 2'-phospho-ribonucleotide-RNA + H(+)</text>
        <dbReference type="Rhea" id="RHEA:11828"/>
        <dbReference type="Rhea" id="RHEA-COMP:10464"/>
        <dbReference type="Rhea" id="RHEA-COMP:17353"/>
        <dbReference type="ChEBI" id="CHEBI:15377"/>
        <dbReference type="ChEBI" id="CHEBI:15378"/>
        <dbReference type="ChEBI" id="CHEBI:83064"/>
        <dbReference type="ChEBI" id="CHEBI:173113"/>
        <dbReference type="EC" id="3.1.4.58"/>
    </reaction>
</comment>
<comment type="similarity">
    <text evidence="2">Belongs to the 2H phosphoesterase superfamily. ThpR family.</text>
</comment>
<evidence type="ECO:0000256" key="1">
    <source>
        <dbReference type="ARBA" id="ARBA00022801"/>
    </source>
</evidence>
<dbReference type="PANTHER" id="PTHR35561">
    <property type="entry name" value="RNA 2',3'-CYCLIC PHOSPHODIESTERASE"/>
    <property type="match status" value="1"/>
</dbReference>
<feature type="active site" description="Proton donor" evidence="2">
    <location>
        <position position="44"/>
    </location>
</feature>
<dbReference type="HAMAP" id="MF_01940">
    <property type="entry name" value="RNA_CPDase"/>
    <property type="match status" value="1"/>
</dbReference>
<feature type="short sequence motif" description="HXTX 2" evidence="2">
    <location>
        <begin position="125"/>
        <end position="128"/>
    </location>
</feature>
<evidence type="ECO:0000313" key="3">
    <source>
        <dbReference type="EMBL" id="PNG06106.1"/>
    </source>
</evidence>
<dbReference type="SUPFAM" id="SSF55144">
    <property type="entry name" value="LigT-like"/>
    <property type="match status" value="1"/>
</dbReference>
<dbReference type="Gene3D" id="3.90.1140.10">
    <property type="entry name" value="Cyclic phosphodiesterase"/>
    <property type="match status" value="1"/>
</dbReference>
<dbReference type="PANTHER" id="PTHR35561:SF1">
    <property type="entry name" value="RNA 2',3'-CYCLIC PHOSPHODIESTERASE"/>
    <property type="match status" value="1"/>
</dbReference>
<dbReference type="InterPro" id="IPR009097">
    <property type="entry name" value="Cyclic_Pdiesterase"/>
</dbReference>
<feature type="short sequence motif" description="HXTX 1" evidence="2">
    <location>
        <begin position="44"/>
        <end position="47"/>
    </location>
</feature>
<dbReference type="EMBL" id="POUW01000003">
    <property type="protein sequence ID" value="PNG06106.1"/>
    <property type="molecule type" value="Genomic_DNA"/>
</dbReference>
<dbReference type="AlphaFoldDB" id="A0A2N8SUE2"/>
<name>A0A2N8SUE2_STUST</name>
<dbReference type="InterPro" id="IPR004175">
    <property type="entry name" value="RNA_CPDase"/>
</dbReference>
<comment type="function">
    <text evidence="2">Hydrolyzes RNA 2',3'-cyclic phosphodiester to an RNA 2'-phosphomonoester.</text>
</comment>
<dbReference type="RefSeq" id="WP_102846612.1">
    <property type="nucleotide sequence ID" value="NZ_JAMOIG010000005.1"/>
</dbReference>
<protein>
    <recommendedName>
        <fullName evidence="2">RNA 2',3'-cyclic phosphodiesterase</fullName>
        <shortName evidence="2">RNA 2',3'-CPDase</shortName>
        <ecNumber evidence="2">3.1.4.58</ecNumber>
    </recommendedName>
</protein>
<dbReference type="GO" id="GO:0008664">
    <property type="term" value="F:RNA 2',3'-cyclic 3'-phosphodiesterase activity"/>
    <property type="evidence" value="ECO:0007669"/>
    <property type="project" value="UniProtKB-EC"/>
</dbReference>
<sequence length="179" mass="19154">MQAHADTLRLFFALPCPPEQAAAIAQWRDGQLPGGRKVVPDNFHLTLAFLGAQPATRLEALKHLAAAIEAPSFELKLDGLIALGKGFVCLRPQSPPAALLQLATSLGQALGAQGIVLDSRPFLPHLTLARQAELPPHCTSPTFSWAADRFVLHLSENTRDGVRYRKLGSWPLAGAEAAG</sequence>
<keyword evidence="1 2" id="KW-0378">Hydrolase</keyword>
<dbReference type="Proteomes" id="UP000235897">
    <property type="component" value="Unassembled WGS sequence"/>
</dbReference>
<evidence type="ECO:0000256" key="2">
    <source>
        <dbReference type="HAMAP-Rule" id="MF_01940"/>
    </source>
</evidence>
<dbReference type="Pfam" id="PF13563">
    <property type="entry name" value="2_5_RNA_ligase2"/>
    <property type="match status" value="1"/>
</dbReference>
<organism evidence="3 4">
    <name type="scientific">Stutzerimonas stutzeri</name>
    <name type="common">Pseudomonas stutzeri</name>
    <dbReference type="NCBI Taxonomy" id="316"/>
    <lineage>
        <taxon>Bacteria</taxon>
        <taxon>Pseudomonadati</taxon>
        <taxon>Pseudomonadota</taxon>
        <taxon>Gammaproteobacteria</taxon>
        <taxon>Pseudomonadales</taxon>
        <taxon>Pseudomonadaceae</taxon>
        <taxon>Stutzerimonas</taxon>
    </lineage>
</organism>